<protein>
    <submittedName>
        <fullName evidence="1">Uncharacterized protein</fullName>
    </submittedName>
</protein>
<dbReference type="EMBL" id="HBGA01016718">
    <property type="protein sequence ID" value="CAD8995431.1"/>
    <property type="molecule type" value="Transcribed_RNA"/>
</dbReference>
<proteinExistence type="predicted"/>
<evidence type="ECO:0000313" key="1">
    <source>
        <dbReference type="EMBL" id="CAD8995431.1"/>
    </source>
</evidence>
<reference evidence="1" key="1">
    <citation type="submission" date="2021-01" db="EMBL/GenBank/DDBJ databases">
        <authorList>
            <person name="Corre E."/>
            <person name="Pelletier E."/>
            <person name="Niang G."/>
            <person name="Scheremetjew M."/>
            <person name="Finn R."/>
            <person name="Kale V."/>
            <person name="Holt S."/>
            <person name="Cochrane G."/>
            <person name="Meng A."/>
            <person name="Brown T."/>
            <person name="Cohen L."/>
        </authorList>
    </citation>
    <scope>NUCLEOTIDE SEQUENCE</scope>
    <source>
        <strain evidence="1">NIES-381</strain>
    </source>
</reference>
<sequence length="100" mass="11615">MVEKFGGLYHQYTHTPPLKERGGHKTMLYASVPPSPQFMLHHEMWIFWVSSVVRVFEFIHTPWGVPFFLSYVLQCQCGGLSSRLVLFWICRYSFDGASPS</sequence>
<accession>A0A7S1HYM5</accession>
<organism evidence="1">
    <name type="scientific">Eutreptiella gymnastica</name>
    <dbReference type="NCBI Taxonomy" id="73025"/>
    <lineage>
        <taxon>Eukaryota</taxon>
        <taxon>Discoba</taxon>
        <taxon>Euglenozoa</taxon>
        <taxon>Euglenida</taxon>
        <taxon>Spirocuta</taxon>
        <taxon>Euglenophyceae</taxon>
        <taxon>Eutreptiales</taxon>
        <taxon>Eutreptiaceae</taxon>
        <taxon>Eutreptiella</taxon>
    </lineage>
</organism>
<gene>
    <name evidence="1" type="ORF">EGYM00392_LOCUS6487</name>
</gene>
<name>A0A7S1HYM5_9EUGL</name>
<dbReference type="AlphaFoldDB" id="A0A7S1HYM5"/>